<protein>
    <submittedName>
        <fullName evidence="2">Uncharacterized protein</fullName>
    </submittedName>
</protein>
<evidence type="ECO:0000256" key="1">
    <source>
        <dbReference type="SAM" id="MobiDB-lite"/>
    </source>
</evidence>
<feature type="compositionally biased region" description="Basic and acidic residues" evidence="1">
    <location>
        <begin position="530"/>
        <end position="539"/>
    </location>
</feature>
<dbReference type="PANTHER" id="PTHR36587:SF2">
    <property type="entry name" value="EXPRESSION SITE-ASSOCIATED GENE 3 (ESAG3)-LIKE PROTEIN"/>
    <property type="match status" value="1"/>
</dbReference>
<dbReference type="PANTHER" id="PTHR36587">
    <property type="entry name" value="EXPRESSION SITE-ASSOCIATED GENE 3 (ESAG3)-LIKE PROTEIN"/>
    <property type="match status" value="1"/>
</dbReference>
<proteinExistence type="predicted"/>
<feature type="compositionally biased region" description="Basic and acidic residues" evidence="1">
    <location>
        <begin position="554"/>
        <end position="573"/>
    </location>
</feature>
<dbReference type="AlphaFoldDB" id="A0AAV9PL49"/>
<accession>A0AAV9PL49</accession>
<dbReference type="CDD" id="cd22997">
    <property type="entry name" value="GT_LH"/>
    <property type="match status" value="1"/>
</dbReference>
<keyword evidence="3" id="KW-1185">Reference proteome</keyword>
<gene>
    <name evidence="2" type="ORF">LTR77_001304</name>
</gene>
<dbReference type="Proteomes" id="UP001337655">
    <property type="component" value="Unassembled WGS sequence"/>
</dbReference>
<name>A0AAV9PL49_9PEZI</name>
<dbReference type="EMBL" id="JAVRRT010000002">
    <property type="protein sequence ID" value="KAK5174224.1"/>
    <property type="molecule type" value="Genomic_DNA"/>
</dbReference>
<comment type="caution">
    <text evidence="2">The sequence shown here is derived from an EMBL/GenBank/DDBJ whole genome shotgun (WGS) entry which is preliminary data.</text>
</comment>
<organism evidence="2 3">
    <name type="scientific">Saxophila tyrrhenica</name>
    <dbReference type="NCBI Taxonomy" id="1690608"/>
    <lineage>
        <taxon>Eukaryota</taxon>
        <taxon>Fungi</taxon>
        <taxon>Dikarya</taxon>
        <taxon>Ascomycota</taxon>
        <taxon>Pezizomycotina</taxon>
        <taxon>Dothideomycetes</taxon>
        <taxon>Dothideomycetidae</taxon>
        <taxon>Mycosphaerellales</taxon>
        <taxon>Extremaceae</taxon>
        <taxon>Saxophila</taxon>
    </lineage>
</organism>
<evidence type="ECO:0000313" key="2">
    <source>
        <dbReference type="EMBL" id="KAK5174224.1"/>
    </source>
</evidence>
<evidence type="ECO:0000313" key="3">
    <source>
        <dbReference type="Proteomes" id="UP001337655"/>
    </source>
</evidence>
<dbReference type="RefSeq" id="XP_064662893.1">
    <property type="nucleotide sequence ID" value="XM_064798566.1"/>
</dbReference>
<feature type="region of interest" description="Disordered" evidence="1">
    <location>
        <begin position="530"/>
        <end position="573"/>
    </location>
</feature>
<feature type="compositionally biased region" description="Acidic residues" evidence="1">
    <location>
        <begin position="540"/>
        <end position="553"/>
    </location>
</feature>
<reference evidence="2 3" key="1">
    <citation type="submission" date="2023-08" db="EMBL/GenBank/DDBJ databases">
        <title>Black Yeasts Isolated from many extreme environments.</title>
        <authorList>
            <person name="Coleine C."/>
            <person name="Stajich J.E."/>
            <person name="Selbmann L."/>
        </authorList>
    </citation>
    <scope>NUCLEOTIDE SEQUENCE [LARGE SCALE GENOMIC DNA]</scope>
    <source>
        <strain evidence="2 3">CCFEE 5935</strain>
    </source>
</reference>
<dbReference type="GeneID" id="89922652"/>
<sequence>MLPRAFGRHEGSFWSLLSSKPSRSALTFVLAAILVAVIWRSSRPETENALAGITPVVVGDFSSEGQQEVVHATKGRLHLLIPATSSGPDLCKLLLSAQILGYPTPVLINFDDPEDLEDPYKQHIAKVGGFLEYLEQLQASSEYAEDLVLIVDGYDIWFQLPPEVLIKRYYALNGAADDRMRKTYGDATFEAQDMRQTIIFGPDKLCWPVDYSRPACWAVPEATLPDYAFGPETSRIHIDMFMPRWLNSGTVFGPVKDVRDLFNSTLEAIHTKYETDSDQFYFANIFGEQEYARLTHRPELLLEAKSKRIGIEWNYTDIEIVRNEPQLDPANKTEYHIGIDYESTAFQTVAFYKQFLIFMRPEDSWEPERTQVTFSRPQTWRPHVMQLPDDIRHSRPPFHALASSDDASTDAMTSWSEVELLYNPLTGQIPVSVHFTGSGEKALRRFWWQRLWFQTRASELRQAARKLDGEAISGVPINGLTWYNAEPQDAQDISFNGRGGAWSDDGGWFSWNKLCKPHEEHIFEIMNEEYYHAPPKEEKEEQEDEEEDDEGEKPDEKPEETVEDAKPEPEIVT</sequence>